<name>A0A916VRD7_9RHOB</name>
<dbReference type="CDD" id="cd06163">
    <property type="entry name" value="S2P-M50_PDZ_RseP-like"/>
    <property type="match status" value="2"/>
</dbReference>
<dbReference type="Pfam" id="PF02163">
    <property type="entry name" value="Peptidase_M50"/>
    <property type="match status" value="1"/>
</dbReference>
<evidence type="ECO:0000256" key="7">
    <source>
        <dbReference type="ARBA" id="ARBA00022833"/>
    </source>
</evidence>
<evidence type="ECO:0000256" key="5">
    <source>
        <dbReference type="ARBA" id="ARBA00022692"/>
    </source>
</evidence>
<dbReference type="PANTHER" id="PTHR42837">
    <property type="entry name" value="REGULATOR OF SIGMA-E PROTEASE RSEP"/>
    <property type="match status" value="1"/>
</dbReference>
<feature type="transmembrane region" description="Helical" evidence="11">
    <location>
        <begin position="6"/>
        <end position="31"/>
    </location>
</feature>
<keyword evidence="4" id="KW-0645">Protease</keyword>
<keyword evidence="10 11" id="KW-0472">Membrane</keyword>
<accession>A0A916VRD7</accession>
<dbReference type="SMART" id="SM00228">
    <property type="entry name" value="PDZ"/>
    <property type="match status" value="2"/>
</dbReference>
<keyword evidence="14" id="KW-1185">Reference proteome</keyword>
<comment type="similarity">
    <text evidence="3 11">Belongs to the peptidase M50B family.</text>
</comment>
<evidence type="ECO:0000256" key="1">
    <source>
        <dbReference type="ARBA" id="ARBA00001947"/>
    </source>
</evidence>
<dbReference type="GO" id="GO:0006508">
    <property type="term" value="P:proteolysis"/>
    <property type="evidence" value="ECO:0007669"/>
    <property type="project" value="UniProtKB-KW"/>
</dbReference>
<evidence type="ECO:0000313" key="13">
    <source>
        <dbReference type="EMBL" id="GGA24195.1"/>
    </source>
</evidence>
<evidence type="ECO:0000313" key="14">
    <source>
        <dbReference type="Proteomes" id="UP000628017"/>
    </source>
</evidence>
<reference evidence="13" key="2">
    <citation type="submission" date="2020-09" db="EMBL/GenBank/DDBJ databases">
        <authorList>
            <person name="Sun Q."/>
            <person name="Zhou Y."/>
        </authorList>
    </citation>
    <scope>NUCLEOTIDE SEQUENCE</scope>
    <source>
        <strain evidence="13">CGMCC 1.15880</strain>
    </source>
</reference>
<keyword evidence="7 11" id="KW-0862">Zinc</keyword>
<keyword evidence="6 11" id="KW-0378">Hydrolase</keyword>
<dbReference type="GO" id="GO:0016020">
    <property type="term" value="C:membrane"/>
    <property type="evidence" value="ECO:0007669"/>
    <property type="project" value="UniProtKB-SubCell"/>
</dbReference>
<feature type="domain" description="PDZ" evidence="12">
    <location>
        <begin position="188"/>
        <end position="287"/>
    </location>
</feature>
<evidence type="ECO:0000256" key="4">
    <source>
        <dbReference type="ARBA" id="ARBA00022670"/>
    </source>
</evidence>
<dbReference type="EMBL" id="BMKA01000003">
    <property type="protein sequence ID" value="GGA24195.1"/>
    <property type="molecule type" value="Genomic_DNA"/>
</dbReference>
<dbReference type="InterPro" id="IPR004387">
    <property type="entry name" value="Pept_M50_Zn"/>
</dbReference>
<sequence length="447" mass="47934">MFDFLSYVPLIGGTLTFLVPFIIVLSVVIFIHEFGHYIVGRWCGIHAEAFSMGFGPVLKTWTDKRGTRWQIAALPFGGYVKFLGDANAASGGADRSAIEAMPESLRARTFEAAALWKRALTVFAGPGANFILSIVIFGLIAMGSGRPSSDLVVGEVKSVPGETIGLQSGDQIQSFNGQPVSVWKDFEEFKFRADENSTPTYGVQRNGEDLSVSGPFPWLPIVSSVNPVTPAAKAGVKKDDLVIEMDGKPIASFFELQTIVQQMTSREVSMKVLRGTEVVDLAITPRSMAYEKEDGSFGERMMIGIGAGLSVSPVYETVGLLGALDAGVGSVWHLAKTFVRTISELVTGGLSVKNLQGPVGIAVASGDSASQGPLELVFMIAFISTAIGLMNLLPIPILDGGHLVIFAYQAIFRRPPSDRALQVAMGVGLSLLLMLMIFATFNDIMRL</sequence>
<evidence type="ECO:0000256" key="3">
    <source>
        <dbReference type="ARBA" id="ARBA00007931"/>
    </source>
</evidence>
<evidence type="ECO:0000256" key="9">
    <source>
        <dbReference type="ARBA" id="ARBA00023049"/>
    </source>
</evidence>
<dbReference type="RefSeq" id="WP_188676120.1">
    <property type="nucleotide sequence ID" value="NZ_BMKA01000003.1"/>
</dbReference>
<keyword evidence="8 11" id="KW-1133">Transmembrane helix</keyword>
<dbReference type="SUPFAM" id="SSF50156">
    <property type="entry name" value="PDZ domain-like"/>
    <property type="match status" value="2"/>
</dbReference>
<dbReference type="GO" id="GO:0004222">
    <property type="term" value="F:metalloendopeptidase activity"/>
    <property type="evidence" value="ECO:0007669"/>
    <property type="project" value="InterPro"/>
</dbReference>
<dbReference type="InterPro" id="IPR008915">
    <property type="entry name" value="Peptidase_M50"/>
</dbReference>
<dbReference type="PANTHER" id="PTHR42837:SF2">
    <property type="entry name" value="MEMBRANE METALLOPROTEASE ARASP2, CHLOROPLASTIC-RELATED"/>
    <property type="match status" value="1"/>
</dbReference>
<dbReference type="GO" id="GO:0046872">
    <property type="term" value="F:metal ion binding"/>
    <property type="evidence" value="ECO:0007669"/>
    <property type="project" value="UniProtKB-KW"/>
</dbReference>
<evidence type="ECO:0000256" key="10">
    <source>
        <dbReference type="ARBA" id="ARBA00023136"/>
    </source>
</evidence>
<keyword evidence="9 11" id="KW-0482">Metalloprotease</keyword>
<feature type="transmembrane region" description="Helical" evidence="11">
    <location>
        <begin position="120"/>
        <end position="142"/>
    </location>
</feature>
<dbReference type="Proteomes" id="UP000628017">
    <property type="component" value="Unassembled WGS sequence"/>
</dbReference>
<comment type="caution">
    <text evidence="13">The sequence shown here is derived from an EMBL/GenBank/DDBJ whole genome shotgun (WGS) entry which is preliminary data.</text>
</comment>
<reference evidence="13" key="1">
    <citation type="journal article" date="2014" name="Int. J. Syst. Evol. Microbiol.">
        <title>Complete genome sequence of Corynebacterium casei LMG S-19264T (=DSM 44701T), isolated from a smear-ripened cheese.</title>
        <authorList>
            <consortium name="US DOE Joint Genome Institute (JGI-PGF)"/>
            <person name="Walter F."/>
            <person name="Albersmeier A."/>
            <person name="Kalinowski J."/>
            <person name="Ruckert C."/>
        </authorList>
    </citation>
    <scope>NUCLEOTIDE SEQUENCE</scope>
    <source>
        <strain evidence="13">CGMCC 1.15880</strain>
    </source>
</reference>
<keyword evidence="5 11" id="KW-0812">Transmembrane</keyword>
<evidence type="ECO:0000256" key="2">
    <source>
        <dbReference type="ARBA" id="ARBA00004141"/>
    </source>
</evidence>
<organism evidence="13 14">
    <name type="scientific">Neptunicoccus cionae</name>
    <dbReference type="NCBI Taxonomy" id="2035344"/>
    <lineage>
        <taxon>Bacteria</taxon>
        <taxon>Pseudomonadati</taxon>
        <taxon>Pseudomonadota</taxon>
        <taxon>Alphaproteobacteria</taxon>
        <taxon>Rhodobacterales</taxon>
        <taxon>Paracoccaceae</taxon>
        <taxon>Neptunicoccus</taxon>
    </lineage>
</organism>
<comment type="subcellular location">
    <subcellularLocation>
        <location evidence="2">Membrane</location>
        <topology evidence="2">Multi-pass membrane protein</topology>
    </subcellularLocation>
</comment>
<dbReference type="CDD" id="cd23081">
    <property type="entry name" value="cpPDZ_EcRseP-like"/>
    <property type="match status" value="1"/>
</dbReference>
<dbReference type="EC" id="3.4.24.-" evidence="11"/>
<feature type="transmembrane region" description="Helical" evidence="11">
    <location>
        <begin position="420"/>
        <end position="441"/>
    </location>
</feature>
<evidence type="ECO:0000256" key="6">
    <source>
        <dbReference type="ARBA" id="ARBA00022801"/>
    </source>
</evidence>
<comment type="cofactor">
    <cofactor evidence="1 11">
        <name>Zn(2+)</name>
        <dbReference type="ChEBI" id="CHEBI:29105"/>
    </cofactor>
</comment>
<keyword evidence="11" id="KW-0479">Metal-binding</keyword>
<dbReference type="InterPro" id="IPR001478">
    <property type="entry name" value="PDZ"/>
</dbReference>
<evidence type="ECO:0000259" key="12">
    <source>
        <dbReference type="PROSITE" id="PS50106"/>
    </source>
</evidence>
<proteinExistence type="inferred from homology"/>
<dbReference type="AlphaFoldDB" id="A0A916VRD7"/>
<protein>
    <recommendedName>
        <fullName evidence="11">Zinc metalloprotease</fullName>
        <ecNumber evidence="11">3.4.24.-</ecNumber>
    </recommendedName>
</protein>
<dbReference type="PROSITE" id="PS50106">
    <property type="entry name" value="PDZ"/>
    <property type="match status" value="1"/>
</dbReference>
<evidence type="ECO:0000256" key="11">
    <source>
        <dbReference type="RuleBase" id="RU362031"/>
    </source>
</evidence>
<feature type="transmembrane region" description="Helical" evidence="11">
    <location>
        <begin position="376"/>
        <end position="408"/>
    </location>
</feature>
<dbReference type="InterPro" id="IPR041489">
    <property type="entry name" value="PDZ_6"/>
</dbReference>
<gene>
    <name evidence="13" type="ORF">GCM10011498_26500</name>
</gene>
<dbReference type="Pfam" id="PF17820">
    <property type="entry name" value="PDZ_6"/>
    <property type="match status" value="1"/>
</dbReference>
<dbReference type="NCBIfam" id="TIGR00054">
    <property type="entry name" value="RIP metalloprotease RseP"/>
    <property type="match status" value="1"/>
</dbReference>
<evidence type="ECO:0000256" key="8">
    <source>
        <dbReference type="ARBA" id="ARBA00022989"/>
    </source>
</evidence>
<dbReference type="Gene3D" id="2.30.42.10">
    <property type="match status" value="2"/>
</dbReference>
<dbReference type="InterPro" id="IPR036034">
    <property type="entry name" value="PDZ_sf"/>
</dbReference>